<dbReference type="Gene3D" id="1.10.3720.10">
    <property type="entry name" value="MetI-like"/>
    <property type="match status" value="1"/>
</dbReference>
<evidence type="ECO:0000256" key="1">
    <source>
        <dbReference type="ARBA" id="ARBA00002949"/>
    </source>
</evidence>
<gene>
    <name evidence="14" type="ORF">DZ860_01995</name>
</gene>
<comment type="similarity">
    <text evidence="3 12">Belongs to the binding-protein-dependent transport system permease family. CysTW subfamily.</text>
</comment>
<proteinExistence type="inferred from homology"/>
<dbReference type="GO" id="GO:0015098">
    <property type="term" value="F:molybdate ion transmembrane transporter activity"/>
    <property type="evidence" value="ECO:0007669"/>
    <property type="project" value="UniProtKB-UniRule"/>
</dbReference>
<evidence type="ECO:0000256" key="5">
    <source>
        <dbReference type="ARBA" id="ARBA00022475"/>
    </source>
</evidence>
<evidence type="ECO:0000313" key="14">
    <source>
        <dbReference type="EMBL" id="RJX75474.1"/>
    </source>
</evidence>
<evidence type="ECO:0000256" key="4">
    <source>
        <dbReference type="ARBA" id="ARBA00022448"/>
    </source>
</evidence>
<dbReference type="InterPro" id="IPR000515">
    <property type="entry name" value="MetI-like"/>
</dbReference>
<keyword evidence="4 11" id="KW-0813">Transport</keyword>
<evidence type="ECO:0000256" key="7">
    <source>
        <dbReference type="ARBA" id="ARBA00022519"/>
    </source>
</evidence>
<dbReference type="SUPFAM" id="SSF161098">
    <property type="entry name" value="MetI-like"/>
    <property type="match status" value="1"/>
</dbReference>
<dbReference type="PANTHER" id="PTHR30183">
    <property type="entry name" value="MOLYBDENUM TRANSPORT SYSTEM PERMEASE PROTEIN MODB"/>
    <property type="match status" value="1"/>
</dbReference>
<organism evidence="14 15">
    <name type="scientific">Vibrio sinensis</name>
    <dbReference type="NCBI Taxonomy" id="2302434"/>
    <lineage>
        <taxon>Bacteria</taxon>
        <taxon>Pseudomonadati</taxon>
        <taxon>Pseudomonadota</taxon>
        <taxon>Gammaproteobacteria</taxon>
        <taxon>Vibrionales</taxon>
        <taxon>Vibrionaceae</taxon>
        <taxon>Vibrio</taxon>
    </lineage>
</organism>
<evidence type="ECO:0000256" key="10">
    <source>
        <dbReference type="ARBA" id="ARBA00023136"/>
    </source>
</evidence>
<dbReference type="OrthoDB" id="9774448at2"/>
<evidence type="ECO:0000256" key="12">
    <source>
        <dbReference type="RuleBase" id="RU365097"/>
    </source>
</evidence>
<feature type="domain" description="ABC transmembrane type-1" evidence="13">
    <location>
        <begin position="12"/>
        <end position="215"/>
    </location>
</feature>
<dbReference type="NCBIfam" id="NF006939">
    <property type="entry name" value="PRK09421.1"/>
    <property type="match status" value="1"/>
</dbReference>
<evidence type="ECO:0000256" key="11">
    <source>
        <dbReference type="RuleBase" id="RU363032"/>
    </source>
</evidence>
<comment type="subcellular location">
    <subcellularLocation>
        <location evidence="2 12">Cell inner membrane</location>
        <topology evidence="2 12">Multi-pass membrane protein</topology>
    </subcellularLocation>
    <subcellularLocation>
        <location evidence="11">Cell membrane</location>
        <topology evidence="11">Multi-pass membrane protein</topology>
    </subcellularLocation>
</comment>
<comment type="caution">
    <text evidence="12">Lacks conserved residue(s) required for the propagation of feature annotation.</text>
</comment>
<sequence>MPILTEYEYQALLLSLKVASYTILWLIPIGIFFAWVLARTQFVGKSVLESLIHLPLVLPPVVIGYLLLISMGRQGFIGHWLYEQFGILFSFNWKGAVLACIVVALPLMVRAIHLSLQNVDPKLEQAAATLGASSFRIFVTITLPLTIPGIITGTMLSFARSLGEFGATISFVSNIPGETQTIPLAMYTFIETPGAENEAMRLCIVSIAIALASLMASEWLTRRCSVRLGAVK</sequence>
<dbReference type="InterPro" id="IPR035906">
    <property type="entry name" value="MetI-like_sf"/>
</dbReference>
<dbReference type="NCBIfam" id="TIGR02141">
    <property type="entry name" value="modB_ABC"/>
    <property type="match status" value="1"/>
</dbReference>
<dbReference type="PANTHER" id="PTHR30183:SF3">
    <property type="entry name" value="MOLYBDENUM TRANSPORT SYSTEM PERMEASE PROTEIN MODB"/>
    <property type="match status" value="1"/>
</dbReference>
<keyword evidence="6 12" id="KW-0500">Molybdenum</keyword>
<dbReference type="Proteomes" id="UP000273252">
    <property type="component" value="Unassembled WGS sequence"/>
</dbReference>
<feature type="transmembrane region" description="Helical" evidence="11">
    <location>
        <begin position="137"/>
        <end position="159"/>
    </location>
</feature>
<keyword evidence="15" id="KW-1185">Reference proteome</keyword>
<evidence type="ECO:0000256" key="2">
    <source>
        <dbReference type="ARBA" id="ARBA00004429"/>
    </source>
</evidence>
<evidence type="ECO:0000256" key="9">
    <source>
        <dbReference type="ARBA" id="ARBA00022989"/>
    </source>
</evidence>
<dbReference type="Pfam" id="PF00528">
    <property type="entry name" value="BPD_transp_1"/>
    <property type="match status" value="1"/>
</dbReference>
<evidence type="ECO:0000256" key="8">
    <source>
        <dbReference type="ARBA" id="ARBA00022692"/>
    </source>
</evidence>
<evidence type="ECO:0000256" key="3">
    <source>
        <dbReference type="ARBA" id="ARBA00007069"/>
    </source>
</evidence>
<comment type="caution">
    <text evidence="14">The sequence shown here is derived from an EMBL/GenBank/DDBJ whole genome shotgun (WGS) entry which is preliminary data.</text>
</comment>
<dbReference type="AlphaFoldDB" id="A0A3A6R2B9"/>
<feature type="transmembrane region" description="Helical" evidence="11">
    <location>
        <begin position="18"/>
        <end position="38"/>
    </location>
</feature>
<feature type="transmembrane region" description="Helical" evidence="11">
    <location>
        <begin position="50"/>
        <end position="71"/>
    </location>
</feature>
<comment type="function">
    <text evidence="1 12">Part of the binding-protein-dependent transport system for molybdenum; probably responsible for the translocation of the substrate across the membrane.</text>
</comment>
<dbReference type="InterPro" id="IPR011867">
    <property type="entry name" value="ModB_ABC"/>
</dbReference>
<keyword evidence="9 11" id="KW-1133">Transmembrane helix</keyword>
<keyword evidence="5" id="KW-1003">Cell membrane</keyword>
<dbReference type="EMBL" id="QVMU01000001">
    <property type="protein sequence ID" value="RJX75474.1"/>
    <property type="molecule type" value="Genomic_DNA"/>
</dbReference>
<feature type="transmembrane region" description="Helical" evidence="11">
    <location>
        <begin position="91"/>
        <end position="116"/>
    </location>
</feature>
<dbReference type="RefSeq" id="WP_120029231.1">
    <property type="nucleotide sequence ID" value="NZ_QVMU01000001.1"/>
</dbReference>
<accession>A0A3A6R2B9</accession>
<evidence type="ECO:0000256" key="6">
    <source>
        <dbReference type="ARBA" id="ARBA00022505"/>
    </source>
</evidence>
<evidence type="ECO:0000313" key="15">
    <source>
        <dbReference type="Proteomes" id="UP000273252"/>
    </source>
</evidence>
<keyword evidence="7 12" id="KW-0997">Cell inner membrane</keyword>
<keyword evidence="8 11" id="KW-0812">Transmembrane</keyword>
<dbReference type="CDD" id="cd06261">
    <property type="entry name" value="TM_PBP2"/>
    <property type="match status" value="1"/>
</dbReference>
<protein>
    <recommendedName>
        <fullName evidence="12">Molybdenum transport system permease</fullName>
    </recommendedName>
</protein>
<dbReference type="GO" id="GO:0005886">
    <property type="term" value="C:plasma membrane"/>
    <property type="evidence" value="ECO:0007669"/>
    <property type="project" value="UniProtKB-SubCell"/>
</dbReference>
<name>A0A3A6R2B9_9VIBR</name>
<keyword evidence="10 11" id="KW-0472">Membrane</keyword>
<evidence type="ECO:0000259" key="13">
    <source>
        <dbReference type="PROSITE" id="PS50928"/>
    </source>
</evidence>
<reference evidence="14 15" key="1">
    <citation type="submission" date="2018-08" db="EMBL/GenBank/DDBJ databases">
        <title>Vibrio isolated from the Eastern China Marginal Seas.</title>
        <authorList>
            <person name="Li Y."/>
        </authorList>
    </citation>
    <scope>NUCLEOTIDE SEQUENCE [LARGE SCALE GENOMIC DNA]</scope>
    <source>
        <strain evidence="14 15">BEI233</strain>
    </source>
</reference>
<dbReference type="PROSITE" id="PS50928">
    <property type="entry name" value="ABC_TM1"/>
    <property type="match status" value="1"/>
</dbReference>
<dbReference type="FunFam" id="1.10.3720.10:FF:000018">
    <property type="entry name" value="Molybdenum transport system permease"/>
    <property type="match status" value="1"/>
</dbReference>